<feature type="compositionally biased region" description="Polar residues" evidence="3">
    <location>
        <begin position="380"/>
        <end position="392"/>
    </location>
</feature>
<dbReference type="EMBL" id="CAJNYU010002229">
    <property type="protein sequence ID" value="CAF3519765.1"/>
    <property type="molecule type" value="Genomic_DNA"/>
</dbReference>
<dbReference type="AlphaFoldDB" id="A0A818I7A0"/>
<dbReference type="Proteomes" id="UP000663869">
    <property type="component" value="Unassembled WGS sequence"/>
</dbReference>
<organism evidence="5 7">
    <name type="scientific">Rotaria socialis</name>
    <dbReference type="NCBI Taxonomy" id="392032"/>
    <lineage>
        <taxon>Eukaryota</taxon>
        <taxon>Metazoa</taxon>
        <taxon>Spiralia</taxon>
        <taxon>Gnathifera</taxon>
        <taxon>Rotifera</taxon>
        <taxon>Eurotatoria</taxon>
        <taxon>Bdelloidea</taxon>
        <taxon>Philodinida</taxon>
        <taxon>Philodinidae</taxon>
        <taxon>Rotaria</taxon>
    </lineage>
</organism>
<dbReference type="GO" id="GO:0004843">
    <property type="term" value="F:cysteine-type deubiquitinase activity"/>
    <property type="evidence" value="ECO:0007669"/>
    <property type="project" value="UniProtKB-UniRule"/>
</dbReference>
<name>A0A818I7A0_9BILA</name>
<comment type="similarity">
    <text evidence="1 2">Belongs to the MINDY deubiquitinase family. FAM63 subfamily.</text>
</comment>
<evidence type="ECO:0000259" key="4">
    <source>
        <dbReference type="Pfam" id="PF04424"/>
    </source>
</evidence>
<feature type="compositionally biased region" description="Basic and acidic residues" evidence="3">
    <location>
        <begin position="403"/>
        <end position="416"/>
    </location>
</feature>
<keyword evidence="2" id="KW-0788">Thiol protease</keyword>
<dbReference type="GO" id="GO:0071944">
    <property type="term" value="C:cell periphery"/>
    <property type="evidence" value="ECO:0007669"/>
    <property type="project" value="TreeGrafter"/>
</dbReference>
<evidence type="ECO:0000313" key="7">
    <source>
        <dbReference type="Proteomes" id="UP000663869"/>
    </source>
</evidence>
<comment type="function">
    <text evidence="2">Hydrolase that can specifically remove 'Lys-48'-linked conjugated ubiquitin from proteins. Has exodeubiquitinase activity and has a preference for long polyubiquitin chains. May play a regulatory role at the level of protein turnover.</text>
</comment>
<comment type="catalytic activity">
    <reaction evidence="2">
        <text>Thiol-dependent hydrolysis of ester, thioester, amide, peptide and isopeptide bonds formed by the C-terminal Gly of ubiquitin (a 76-residue protein attached to proteins as an intracellular targeting signal).</text>
        <dbReference type="EC" id="3.4.19.12"/>
    </reaction>
</comment>
<keyword evidence="2" id="KW-0833">Ubl conjugation pathway</keyword>
<evidence type="ECO:0000313" key="6">
    <source>
        <dbReference type="EMBL" id="CAF4544738.1"/>
    </source>
</evidence>
<feature type="region of interest" description="Disordered" evidence="3">
    <location>
        <begin position="359"/>
        <end position="416"/>
    </location>
</feature>
<dbReference type="GO" id="GO:0140934">
    <property type="term" value="F:histone deubiquitinase activity"/>
    <property type="evidence" value="ECO:0007669"/>
    <property type="project" value="UniProtKB-UniRule"/>
</dbReference>
<dbReference type="GO" id="GO:0036435">
    <property type="term" value="F:K48-linked polyubiquitin modification-dependent protein binding"/>
    <property type="evidence" value="ECO:0007669"/>
    <property type="project" value="UniProtKB-UniRule"/>
</dbReference>
<dbReference type="InterPro" id="IPR007518">
    <property type="entry name" value="MINDY"/>
</dbReference>
<dbReference type="EMBL" id="CAJOBQ010002193">
    <property type="protein sequence ID" value="CAF4544738.1"/>
    <property type="molecule type" value="Genomic_DNA"/>
</dbReference>
<accession>A0A818I7A0</accession>
<feature type="compositionally biased region" description="Low complexity" evidence="3">
    <location>
        <begin position="359"/>
        <end position="378"/>
    </location>
</feature>
<sequence length="416" mass="48159">MSNTELLSAQPTEKVDELTCSNTENVIVSSDQDKLKLTTDGSNECSKDMADVDSQLKKSISEPDTKPSKDNDFHLIKWIEFNFERLPILLQNVNGPCPLLAIFNILLLRKRIVLNPDIDAITTERVITLLADYILELDQSKLSDEERANYEHNVQDALAVLEKLKTGLDVNLKFDGVDQFEYTRECIVFDLLNIQLFHGWVIDPQDTELRTIVTTDAASYNQLIEKVIRQRHSEREELVRESLLIEQFLDEYRSQLTHYGILQLNQTMRDNQLAVFFRNNHFSTIWKNRKQLLVLVSDQGYLEHKSIVFETLTDVDNDTLFTDGYGRTWQKPETTDSSRDRDLALALHDEEERLYQQAQLQQQREQQQQQQQQQQLQYIPNPSQSAHSSTGQSRKSKNKPKRSPQDGGDKELCNIS</sequence>
<evidence type="ECO:0000313" key="5">
    <source>
        <dbReference type="EMBL" id="CAF3519765.1"/>
    </source>
</evidence>
<gene>
    <name evidence="5" type="ORF">FME351_LOCUS17877</name>
    <name evidence="6" type="ORF">TSG867_LOCUS24230</name>
</gene>
<evidence type="ECO:0000256" key="3">
    <source>
        <dbReference type="SAM" id="MobiDB-lite"/>
    </source>
</evidence>
<keyword evidence="2" id="KW-0378">Hydrolase</keyword>
<feature type="domain" description="MINDY deubiquitinase" evidence="4">
    <location>
        <begin position="74"/>
        <end position="324"/>
    </location>
</feature>
<keyword evidence="2" id="KW-0645">Protease</keyword>
<proteinExistence type="inferred from homology"/>
<protein>
    <recommendedName>
        <fullName evidence="2">Ubiquitin carboxyl-terminal hydrolase</fullName>
        <ecNumber evidence="2">3.4.19.12</ecNumber>
    </recommendedName>
</protein>
<dbReference type="Pfam" id="PF04424">
    <property type="entry name" value="MINDY_DUB"/>
    <property type="match status" value="1"/>
</dbReference>
<dbReference type="InterPro" id="IPR033979">
    <property type="entry name" value="MINDY_domain"/>
</dbReference>
<dbReference type="GO" id="GO:0006508">
    <property type="term" value="P:proteolysis"/>
    <property type="evidence" value="ECO:0007669"/>
    <property type="project" value="UniProtKB-KW"/>
</dbReference>
<reference evidence="5" key="1">
    <citation type="submission" date="2021-02" db="EMBL/GenBank/DDBJ databases">
        <authorList>
            <person name="Nowell W R."/>
        </authorList>
    </citation>
    <scope>NUCLEOTIDE SEQUENCE</scope>
</reference>
<evidence type="ECO:0000256" key="1">
    <source>
        <dbReference type="ARBA" id="ARBA00006616"/>
    </source>
</evidence>
<evidence type="ECO:0000256" key="2">
    <source>
        <dbReference type="RuleBase" id="RU367139"/>
    </source>
</evidence>
<dbReference type="GO" id="GO:1990380">
    <property type="term" value="F:K48-linked deubiquitinase activity"/>
    <property type="evidence" value="ECO:0007669"/>
    <property type="project" value="UniProtKB-UniRule"/>
</dbReference>
<dbReference type="PANTHER" id="PTHR18063:SF6">
    <property type="entry name" value="UBIQUITIN CARBOXYL-TERMINAL HYDROLASE"/>
    <property type="match status" value="1"/>
</dbReference>
<dbReference type="GO" id="GO:0016807">
    <property type="term" value="F:cysteine-type carboxypeptidase activity"/>
    <property type="evidence" value="ECO:0007669"/>
    <property type="project" value="TreeGrafter"/>
</dbReference>
<dbReference type="PANTHER" id="PTHR18063">
    <property type="entry name" value="NF-E2 INDUCIBLE PROTEIN"/>
    <property type="match status" value="1"/>
</dbReference>
<dbReference type="Proteomes" id="UP000663862">
    <property type="component" value="Unassembled WGS sequence"/>
</dbReference>
<dbReference type="GO" id="GO:0071108">
    <property type="term" value="P:protein K48-linked deubiquitination"/>
    <property type="evidence" value="ECO:0007669"/>
    <property type="project" value="TreeGrafter"/>
</dbReference>
<dbReference type="GO" id="GO:0005829">
    <property type="term" value="C:cytosol"/>
    <property type="evidence" value="ECO:0007669"/>
    <property type="project" value="TreeGrafter"/>
</dbReference>
<comment type="caution">
    <text evidence="5">The sequence shown here is derived from an EMBL/GenBank/DDBJ whole genome shotgun (WGS) entry which is preliminary data.</text>
</comment>
<dbReference type="EC" id="3.4.19.12" evidence="2"/>